<dbReference type="PROSITE" id="PS51767">
    <property type="entry name" value="PEPTIDASE_A1"/>
    <property type="match status" value="1"/>
</dbReference>
<evidence type="ECO:0000256" key="1">
    <source>
        <dbReference type="ARBA" id="ARBA00004236"/>
    </source>
</evidence>
<keyword evidence="4 11" id="KW-0645">Protease</keyword>
<dbReference type="GO" id="GO:0006508">
    <property type="term" value="P:proteolysis"/>
    <property type="evidence" value="ECO:0007669"/>
    <property type="project" value="UniProtKB-KW"/>
</dbReference>
<dbReference type="PANTHER" id="PTHR47966">
    <property type="entry name" value="BETA-SITE APP-CLEAVING ENZYME, ISOFORM A-RELATED"/>
    <property type="match status" value="1"/>
</dbReference>
<feature type="disulfide bond" evidence="10">
    <location>
        <begin position="142"/>
        <end position="176"/>
    </location>
</feature>
<evidence type="ECO:0000256" key="11">
    <source>
        <dbReference type="RuleBase" id="RU000454"/>
    </source>
</evidence>
<evidence type="ECO:0000256" key="3">
    <source>
        <dbReference type="ARBA" id="ARBA00022475"/>
    </source>
</evidence>
<keyword evidence="8" id="KW-0325">Glycoprotein</keyword>
<dbReference type="GO" id="GO:0005886">
    <property type="term" value="C:plasma membrane"/>
    <property type="evidence" value="ECO:0007669"/>
    <property type="project" value="UniProtKB-SubCell"/>
</dbReference>
<dbReference type="OrthoDB" id="2747330at2759"/>
<evidence type="ECO:0000313" key="14">
    <source>
        <dbReference type="Proteomes" id="UP000789572"/>
    </source>
</evidence>
<protein>
    <submittedName>
        <fullName evidence="13">11019_t:CDS:1</fullName>
    </submittedName>
</protein>
<evidence type="ECO:0000256" key="4">
    <source>
        <dbReference type="ARBA" id="ARBA00022670"/>
    </source>
</evidence>
<dbReference type="SUPFAM" id="SSF50630">
    <property type="entry name" value="Acid proteases"/>
    <property type="match status" value="1"/>
</dbReference>
<comment type="subcellular location">
    <subcellularLocation>
        <location evidence="1">Cell membrane</location>
    </subcellularLocation>
</comment>
<dbReference type="AlphaFoldDB" id="A0A9N9E6J9"/>
<dbReference type="Gene3D" id="2.40.70.10">
    <property type="entry name" value="Acid Proteases"/>
    <property type="match status" value="1"/>
</dbReference>
<dbReference type="Proteomes" id="UP000789572">
    <property type="component" value="Unassembled WGS sequence"/>
</dbReference>
<keyword evidence="10" id="KW-1015">Disulfide bond</keyword>
<proteinExistence type="inferred from homology"/>
<evidence type="ECO:0000256" key="6">
    <source>
        <dbReference type="ARBA" id="ARBA00022801"/>
    </source>
</evidence>
<dbReference type="EMBL" id="CAJVPJ010006221">
    <property type="protein sequence ID" value="CAG8667197.1"/>
    <property type="molecule type" value="Genomic_DNA"/>
</dbReference>
<dbReference type="InterPro" id="IPR001969">
    <property type="entry name" value="Aspartic_peptidase_AS"/>
</dbReference>
<keyword evidence="9" id="KW-0449">Lipoprotein</keyword>
<keyword evidence="14" id="KW-1185">Reference proteome</keyword>
<evidence type="ECO:0000259" key="12">
    <source>
        <dbReference type="PROSITE" id="PS51767"/>
    </source>
</evidence>
<organism evidence="13 14">
    <name type="scientific">Paraglomus occultum</name>
    <dbReference type="NCBI Taxonomy" id="144539"/>
    <lineage>
        <taxon>Eukaryota</taxon>
        <taxon>Fungi</taxon>
        <taxon>Fungi incertae sedis</taxon>
        <taxon>Mucoromycota</taxon>
        <taxon>Glomeromycotina</taxon>
        <taxon>Glomeromycetes</taxon>
        <taxon>Paraglomerales</taxon>
        <taxon>Paraglomeraceae</taxon>
        <taxon>Paraglomus</taxon>
    </lineage>
</organism>
<dbReference type="InterPro" id="IPR021109">
    <property type="entry name" value="Peptidase_aspartic_dom_sf"/>
</dbReference>
<gene>
    <name evidence="13" type="ORF">POCULU_LOCUS10764</name>
</gene>
<name>A0A9N9E6J9_9GLOM</name>
<dbReference type="PROSITE" id="PS00141">
    <property type="entry name" value="ASP_PROTEASE"/>
    <property type="match status" value="1"/>
</dbReference>
<evidence type="ECO:0000256" key="9">
    <source>
        <dbReference type="ARBA" id="ARBA00023288"/>
    </source>
</evidence>
<dbReference type="FunFam" id="2.40.70.10:FF:000060">
    <property type="entry name" value="Aspartic-type endopeptidase ctsD"/>
    <property type="match status" value="1"/>
</dbReference>
<dbReference type="InterPro" id="IPR001461">
    <property type="entry name" value="Aspartic_peptidase_A1"/>
</dbReference>
<keyword evidence="3" id="KW-1003">Cell membrane</keyword>
<dbReference type="PANTHER" id="PTHR47966:SF75">
    <property type="entry name" value="ENDOPEPTIDASE (CTSD), PUTATIVE (AFU_ORTHOLOGUE AFUA_4G07040)-RELATED"/>
    <property type="match status" value="1"/>
</dbReference>
<sequence>SQDFANSPFDGIMGMALDQLSEERGTTPFSTLVNQGVVPQSFFGFFLGRQKDNTQGQLTIGGVDNSLFKGTISFNKLVNNQGFWEIAMDDATVDGKSLNFNGKTAIIDTGTTLLIAPPADAAAIHAAIPGSSQQGDNFIIPCDTKSVVSLIFGGKSFDINTEDLARDPIPGQANSCVSGIAGGQIGGPDQWLVGDTFLKSVYSVYDIKKLAVGFAPLA</sequence>
<dbReference type="Pfam" id="PF00026">
    <property type="entry name" value="Asp"/>
    <property type="match status" value="1"/>
</dbReference>
<evidence type="ECO:0000256" key="10">
    <source>
        <dbReference type="PIRSR" id="PIRSR601461-2"/>
    </source>
</evidence>
<dbReference type="InterPro" id="IPR033121">
    <property type="entry name" value="PEPTIDASE_A1"/>
</dbReference>
<keyword evidence="5 11" id="KW-0064">Aspartyl protease</keyword>
<keyword evidence="7" id="KW-0472">Membrane</keyword>
<dbReference type="GO" id="GO:0004190">
    <property type="term" value="F:aspartic-type endopeptidase activity"/>
    <property type="evidence" value="ECO:0007669"/>
    <property type="project" value="UniProtKB-KW"/>
</dbReference>
<dbReference type="PRINTS" id="PR00792">
    <property type="entry name" value="PEPSIN"/>
</dbReference>
<comment type="caution">
    <text evidence="13">The sequence shown here is derived from an EMBL/GenBank/DDBJ whole genome shotgun (WGS) entry which is preliminary data.</text>
</comment>
<reference evidence="13" key="1">
    <citation type="submission" date="2021-06" db="EMBL/GenBank/DDBJ databases">
        <authorList>
            <person name="Kallberg Y."/>
            <person name="Tangrot J."/>
            <person name="Rosling A."/>
        </authorList>
    </citation>
    <scope>NUCLEOTIDE SEQUENCE</scope>
    <source>
        <strain evidence="13">IA702</strain>
    </source>
</reference>
<evidence type="ECO:0000256" key="5">
    <source>
        <dbReference type="ARBA" id="ARBA00022750"/>
    </source>
</evidence>
<evidence type="ECO:0000256" key="7">
    <source>
        <dbReference type="ARBA" id="ARBA00023136"/>
    </source>
</evidence>
<keyword evidence="6 11" id="KW-0378">Hydrolase</keyword>
<feature type="domain" description="Peptidase A1" evidence="12">
    <location>
        <begin position="1"/>
        <end position="215"/>
    </location>
</feature>
<feature type="non-terminal residue" evidence="13">
    <location>
        <position position="1"/>
    </location>
</feature>
<evidence type="ECO:0000313" key="13">
    <source>
        <dbReference type="EMBL" id="CAG8667197.1"/>
    </source>
</evidence>
<evidence type="ECO:0000256" key="8">
    <source>
        <dbReference type="ARBA" id="ARBA00023180"/>
    </source>
</evidence>
<accession>A0A9N9E6J9</accession>
<comment type="similarity">
    <text evidence="2 11">Belongs to the peptidase A1 family.</text>
</comment>
<evidence type="ECO:0000256" key="2">
    <source>
        <dbReference type="ARBA" id="ARBA00007447"/>
    </source>
</evidence>